<dbReference type="OrthoDB" id="3250044at2759"/>
<proteinExistence type="predicted"/>
<dbReference type="SUPFAM" id="SSF56112">
    <property type="entry name" value="Protein kinase-like (PK-like)"/>
    <property type="match status" value="1"/>
</dbReference>
<organism evidence="2 3">
    <name type="scientific">Sporothrix schenckii 1099-18</name>
    <dbReference type="NCBI Taxonomy" id="1397361"/>
    <lineage>
        <taxon>Eukaryota</taxon>
        <taxon>Fungi</taxon>
        <taxon>Dikarya</taxon>
        <taxon>Ascomycota</taxon>
        <taxon>Pezizomycotina</taxon>
        <taxon>Sordariomycetes</taxon>
        <taxon>Sordariomycetidae</taxon>
        <taxon>Ophiostomatales</taxon>
        <taxon>Ophiostomataceae</taxon>
        <taxon>Sporothrix</taxon>
    </lineage>
</organism>
<protein>
    <recommendedName>
        <fullName evidence="1">Aminoglycoside phosphotransferase domain-containing protein</fullName>
    </recommendedName>
</protein>
<comment type="caution">
    <text evidence="2">The sequence shown here is derived from an EMBL/GenBank/DDBJ whole genome shotgun (WGS) entry which is preliminary data.</text>
</comment>
<dbReference type="VEuPathDB" id="FungiDB:SPSK_09472"/>
<dbReference type="RefSeq" id="XP_016587472.1">
    <property type="nucleotide sequence ID" value="XM_016736044.1"/>
</dbReference>
<evidence type="ECO:0000313" key="3">
    <source>
        <dbReference type="Proteomes" id="UP000033710"/>
    </source>
</evidence>
<evidence type="ECO:0000259" key="1">
    <source>
        <dbReference type="Pfam" id="PF01636"/>
    </source>
</evidence>
<reference evidence="2 3" key="2">
    <citation type="journal article" date="2015" name="Eukaryot. Cell">
        <title>Asexual propagation of a virulent clone complex in a human and feline outbreak of sporotrichosis.</title>
        <authorList>
            <person name="Teixeira Mde M."/>
            <person name="Rodrigues A.M."/>
            <person name="Tsui C.K."/>
            <person name="de Almeida L.G."/>
            <person name="Van Diepeningen A.D."/>
            <person name="van den Ende B.G."/>
            <person name="Fernandes G.F."/>
            <person name="Kano R."/>
            <person name="Hamelin R.C."/>
            <person name="Lopes-Bezerra L.M."/>
            <person name="Vasconcelos A.T."/>
            <person name="de Hoog S."/>
            <person name="de Camargo Z.P."/>
            <person name="Felipe M.S."/>
        </authorList>
    </citation>
    <scope>NUCLEOTIDE SEQUENCE [LARGE SCALE GENOMIC DNA]</scope>
    <source>
        <strain evidence="2 3">1099-18</strain>
    </source>
</reference>
<name>A0A0F2M9F8_SPOSC</name>
<dbReference type="Pfam" id="PF01636">
    <property type="entry name" value="APH"/>
    <property type="match status" value="1"/>
</dbReference>
<dbReference type="EMBL" id="AXCR01000007">
    <property type="protein sequence ID" value="KJR84796.1"/>
    <property type="molecule type" value="Genomic_DNA"/>
</dbReference>
<accession>A0A0F2M9F8</accession>
<dbReference type="GeneID" id="27671321"/>
<feature type="domain" description="Aminoglycoside phosphotransferase" evidence="1">
    <location>
        <begin position="66"/>
        <end position="232"/>
    </location>
</feature>
<reference evidence="2 3" key="1">
    <citation type="journal article" date="2014" name="BMC Genomics">
        <title>Comparative genomics of the major fungal agents of human and animal Sporotrichosis: Sporothrix schenckii and Sporothrix brasiliensis.</title>
        <authorList>
            <person name="Teixeira M.M."/>
            <person name="de Almeida L.G."/>
            <person name="Kubitschek-Barreira P."/>
            <person name="Alves F.L."/>
            <person name="Kioshima E.S."/>
            <person name="Abadio A.K."/>
            <person name="Fernandes L."/>
            <person name="Derengowski L.S."/>
            <person name="Ferreira K.S."/>
            <person name="Souza R.C."/>
            <person name="Ruiz J.C."/>
            <person name="de Andrade N.C."/>
            <person name="Paes H.C."/>
            <person name="Nicola A.M."/>
            <person name="Albuquerque P."/>
            <person name="Gerber A.L."/>
            <person name="Martins V.P."/>
            <person name="Peconick L.D."/>
            <person name="Neto A.V."/>
            <person name="Chaucanez C.B."/>
            <person name="Silva P.A."/>
            <person name="Cunha O.L."/>
            <person name="de Oliveira F.F."/>
            <person name="dos Santos T.C."/>
            <person name="Barros A.L."/>
            <person name="Soares M.A."/>
            <person name="de Oliveira L.M."/>
            <person name="Marini M.M."/>
            <person name="Villalobos-Duno H."/>
            <person name="Cunha M.M."/>
            <person name="de Hoog S."/>
            <person name="da Silveira J.F."/>
            <person name="Henrissat B."/>
            <person name="Nino-Vega G.A."/>
            <person name="Cisalpino P.S."/>
            <person name="Mora-Montes H.M."/>
            <person name="Almeida S.R."/>
            <person name="Stajich J.E."/>
            <person name="Lopes-Bezerra L.M."/>
            <person name="Vasconcelos A.T."/>
            <person name="Felipe M.S."/>
        </authorList>
    </citation>
    <scope>NUCLEOTIDE SEQUENCE [LARGE SCALE GENOMIC DNA]</scope>
    <source>
        <strain evidence="2 3">1099-18</strain>
    </source>
</reference>
<dbReference type="Proteomes" id="UP000033710">
    <property type="component" value="Unassembled WGS sequence"/>
</dbReference>
<dbReference type="KEGG" id="ssck:SPSK_09472"/>
<sequence>MTWLGELEPPIDLEFEGIAPPEGVDLPKGDKLLSLCERGNPRGFIEYPAESPVFFIKHGLAVYWNEVLAQDMAYRELRKLGSSVRVPGIFYACRTMQRAVIVMEYIQGKTVEQLLEECKDDEAEAERVRGIVVHCLNDLIRIPVAAGSRPAAIDGGRIRHDVFDCRVASRHYENVNQLEEHINYFLNIAKRKPLVKDLEREPMIFLQEDWFPANFMRDADGRPVAIDFSETSILPSSFAKFLLWDNRFGITIRGRVDIPVTEGVDNTMALLHISGLINMGARSFSEFGYRVAGGDRETQVRMNESIRTAASNAVDAEAGTSTVASIGSSST</sequence>
<dbReference type="InterPro" id="IPR011009">
    <property type="entry name" value="Kinase-like_dom_sf"/>
</dbReference>
<dbReference type="AlphaFoldDB" id="A0A0F2M9F8"/>
<evidence type="ECO:0000313" key="2">
    <source>
        <dbReference type="EMBL" id="KJR84796.1"/>
    </source>
</evidence>
<dbReference type="InterPro" id="IPR002575">
    <property type="entry name" value="Aminoglycoside_PTrfase"/>
</dbReference>
<gene>
    <name evidence="2" type="ORF">SPSK_09472</name>
</gene>